<evidence type="ECO:0000256" key="1">
    <source>
        <dbReference type="ARBA" id="ARBA00017146"/>
    </source>
</evidence>
<comment type="function">
    <text evidence="10">Mediates the mercuric-dependent induction of mercury resistance operon. In the absence of mercury MerR represses transcription by binding tightly to the mer operator region; when mercury is present the dimeric complex binds a single ion and becomes a potent transcriptional activator, while remaining bound to the mer site.</text>
</comment>
<dbReference type="PANTHER" id="PTHR30204">
    <property type="entry name" value="REDOX-CYCLING DRUG-SENSING TRANSCRIPTIONAL ACTIVATOR SOXR"/>
    <property type="match status" value="1"/>
</dbReference>
<proteinExistence type="predicted"/>
<keyword evidence="5" id="KW-0476">Mercury</keyword>
<keyword evidence="2" id="KW-0475">Mercuric resistance</keyword>
<dbReference type="InterPro" id="IPR000551">
    <property type="entry name" value="MerR-type_HTH_dom"/>
</dbReference>
<evidence type="ECO:0000256" key="2">
    <source>
        <dbReference type="ARBA" id="ARBA00022466"/>
    </source>
</evidence>
<keyword evidence="3" id="KW-0678">Repressor</keyword>
<accession>A0ABP6VHE6</accession>
<dbReference type="NCBIfam" id="TIGR02051">
    <property type="entry name" value="MerR"/>
    <property type="match status" value="1"/>
</dbReference>
<dbReference type="SMART" id="SM00422">
    <property type="entry name" value="HTH_MERR"/>
    <property type="match status" value="1"/>
</dbReference>
<dbReference type="PROSITE" id="PS50937">
    <property type="entry name" value="HTH_MERR_2"/>
    <property type="match status" value="1"/>
</dbReference>
<keyword evidence="8" id="KW-0010">Activator</keyword>
<keyword evidence="9" id="KW-0804">Transcription</keyword>
<dbReference type="EMBL" id="BAABCX010000001">
    <property type="protein sequence ID" value="GAA3535084.1"/>
    <property type="molecule type" value="Genomic_DNA"/>
</dbReference>
<reference evidence="13" key="1">
    <citation type="journal article" date="2019" name="Int. J. Syst. Evol. Microbiol.">
        <title>The Global Catalogue of Microorganisms (GCM) 10K type strain sequencing project: providing services to taxonomists for standard genome sequencing and annotation.</title>
        <authorList>
            <consortium name="The Broad Institute Genomics Platform"/>
            <consortium name="The Broad Institute Genome Sequencing Center for Infectious Disease"/>
            <person name="Wu L."/>
            <person name="Ma J."/>
        </authorList>
    </citation>
    <scope>NUCLEOTIDE SEQUENCE [LARGE SCALE GENOMIC DNA]</scope>
    <source>
        <strain evidence="13">JCM 17110</strain>
    </source>
</reference>
<dbReference type="Proteomes" id="UP001500795">
    <property type="component" value="Unassembled WGS sequence"/>
</dbReference>
<dbReference type="SUPFAM" id="SSF46955">
    <property type="entry name" value="Putative DNA-binding domain"/>
    <property type="match status" value="1"/>
</dbReference>
<organism evidence="12 13">
    <name type="scientific">Zobellella aerophila</name>
    <dbReference type="NCBI Taxonomy" id="870480"/>
    <lineage>
        <taxon>Bacteria</taxon>
        <taxon>Pseudomonadati</taxon>
        <taxon>Pseudomonadota</taxon>
        <taxon>Gammaproteobacteria</taxon>
        <taxon>Aeromonadales</taxon>
        <taxon>Aeromonadaceae</taxon>
        <taxon>Zobellella</taxon>
    </lineage>
</organism>
<evidence type="ECO:0000313" key="13">
    <source>
        <dbReference type="Proteomes" id="UP001500795"/>
    </source>
</evidence>
<evidence type="ECO:0000256" key="3">
    <source>
        <dbReference type="ARBA" id="ARBA00022491"/>
    </source>
</evidence>
<evidence type="ECO:0000259" key="11">
    <source>
        <dbReference type="PROSITE" id="PS50937"/>
    </source>
</evidence>
<gene>
    <name evidence="12" type="primary">merR</name>
    <name evidence="12" type="ORF">GCM10022394_13330</name>
</gene>
<name>A0ABP6VHE6_9GAMM</name>
<feature type="domain" description="HTH merR-type" evidence="11">
    <location>
        <begin position="7"/>
        <end position="76"/>
    </location>
</feature>
<sequence length="140" mass="15460">MRADTQQMTIGALAKAAGVNVETIRFYQRKGLIPVPDRPYGGIRHYDNADVARLKFIKSAQWLGFSLDEVAELLRLEDGTHCDEAGSLAERKLGEVRKKLADLQQLETALAELVGACHRQKGNVSCPLIASLQGHCFLKQ</sequence>
<dbReference type="RefSeq" id="WP_344956078.1">
    <property type="nucleotide sequence ID" value="NZ_BAABCX010000001.1"/>
</dbReference>
<dbReference type="CDD" id="cd04783">
    <property type="entry name" value="HTH_MerR1"/>
    <property type="match status" value="1"/>
</dbReference>
<dbReference type="PANTHER" id="PTHR30204:SF69">
    <property type="entry name" value="MERR-FAMILY TRANSCRIPTIONAL REGULATOR"/>
    <property type="match status" value="1"/>
</dbReference>
<evidence type="ECO:0000256" key="9">
    <source>
        <dbReference type="ARBA" id="ARBA00023163"/>
    </source>
</evidence>
<evidence type="ECO:0000256" key="8">
    <source>
        <dbReference type="ARBA" id="ARBA00023159"/>
    </source>
</evidence>
<dbReference type="PRINTS" id="PR00040">
    <property type="entry name" value="HTHMERR"/>
</dbReference>
<dbReference type="Pfam" id="PF13411">
    <property type="entry name" value="MerR_1"/>
    <property type="match status" value="1"/>
</dbReference>
<evidence type="ECO:0000256" key="4">
    <source>
        <dbReference type="ARBA" id="ARBA00022723"/>
    </source>
</evidence>
<evidence type="ECO:0000256" key="5">
    <source>
        <dbReference type="ARBA" id="ARBA00022914"/>
    </source>
</evidence>
<keyword evidence="13" id="KW-1185">Reference proteome</keyword>
<keyword evidence="6" id="KW-0805">Transcription regulation</keyword>
<evidence type="ECO:0000256" key="10">
    <source>
        <dbReference type="ARBA" id="ARBA00024874"/>
    </source>
</evidence>
<keyword evidence="4" id="KW-0479">Metal-binding</keyword>
<protein>
    <recommendedName>
        <fullName evidence="1">Mercuric resistance operon regulatory protein</fullName>
    </recommendedName>
</protein>
<dbReference type="PROSITE" id="PS00552">
    <property type="entry name" value="HTH_MERR_1"/>
    <property type="match status" value="1"/>
</dbReference>
<evidence type="ECO:0000313" key="12">
    <source>
        <dbReference type="EMBL" id="GAA3535084.1"/>
    </source>
</evidence>
<evidence type="ECO:0000256" key="7">
    <source>
        <dbReference type="ARBA" id="ARBA00023125"/>
    </source>
</evidence>
<dbReference type="Gene3D" id="1.10.1660.10">
    <property type="match status" value="1"/>
</dbReference>
<dbReference type="InterPro" id="IPR047057">
    <property type="entry name" value="MerR_fam"/>
</dbReference>
<dbReference type="InterPro" id="IPR011794">
    <property type="entry name" value="MerR"/>
</dbReference>
<comment type="caution">
    <text evidence="12">The sequence shown here is derived from an EMBL/GenBank/DDBJ whole genome shotgun (WGS) entry which is preliminary data.</text>
</comment>
<dbReference type="InterPro" id="IPR009061">
    <property type="entry name" value="DNA-bd_dom_put_sf"/>
</dbReference>
<evidence type="ECO:0000256" key="6">
    <source>
        <dbReference type="ARBA" id="ARBA00023015"/>
    </source>
</evidence>
<keyword evidence="7" id="KW-0238">DNA-binding</keyword>